<feature type="region of interest" description="Disordered" evidence="1">
    <location>
        <begin position="68"/>
        <end position="91"/>
    </location>
</feature>
<comment type="caution">
    <text evidence="3">The sequence shown here is derived from an EMBL/GenBank/DDBJ whole genome shotgun (WGS) entry which is preliminary data.</text>
</comment>
<dbReference type="STRING" id="106549.A0A540KRV5"/>
<keyword evidence="4" id="KW-1185">Reference proteome</keyword>
<sequence length="91" mass="10031">MGVAERPTVRVTNIPQTVTAQELLTFLESKLGRDSVFAVEISSDHKNWKSRGFGRIQFTTLKAKLEAHPKASAFPRPTTTSSSGRWTRSAG</sequence>
<gene>
    <name evidence="3" type="ORF">C1H46_037585</name>
</gene>
<dbReference type="InterPro" id="IPR012677">
    <property type="entry name" value="Nucleotide-bd_a/b_plait_sf"/>
</dbReference>
<feature type="domain" description="RDR1/2-like RRM" evidence="2">
    <location>
        <begin position="8"/>
        <end position="72"/>
    </location>
</feature>
<dbReference type="EMBL" id="VIEB01001006">
    <property type="protein sequence ID" value="TQD76879.1"/>
    <property type="molecule type" value="Genomic_DNA"/>
</dbReference>
<organism evidence="3 4">
    <name type="scientific">Malus baccata</name>
    <name type="common">Siberian crab apple</name>
    <name type="synonym">Pyrus baccata</name>
    <dbReference type="NCBI Taxonomy" id="106549"/>
    <lineage>
        <taxon>Eukaryota</taxon>
        <taxon>Viridiplantae</taxon>
        <taxon>Streptophyta</taxon>
        <taxon>Embryophyta</taxon>
        <taxon>Tracheophyta</taxon>
        <taxon>Spermatophyta</taxon>
        <taxon>Magnoliopsida</taxon>
        <taxon>eudicotyledons</taxon>
        <taxon>Gunneridae</taxon>
        <taxon>Pentapetalae</taxon>
        <taxon>rosids</taxon>
        <taxon>fabids</taxon>
        <taxon>Rosales</taxon>
        <taxon>Rosaceae</taxon>
        <taxon>Amygdaloideae</taxon>
        <taxon>Maleae</taxon>
        <taxon>Malus</taxon>
    </lineage>
</organism>
<accession>A0A540KRV5</accession>
<proteinExistence type="predicted"/>
<dbReference type="CDD" id="cd00590">
    <property type="entry name" value="RRM_SF"/>
    <property type="match status" value="1"/>
</dbReference>
<reference evidence="3 4" key="1">
    <citation type="journal article" date="2019" name="G3 (Bethesda)">
        <title>Sequencing of a Wild Apple (Malus baccata) Genome Unravels the Differences Between Cultivated and Wild Apple Species Regarding Disease Resistance and Cold Tolerance.</title>
        <authorList>
            <person name="Chen X."/>
        </authorList>
    </citation>
    <scope>NUCLEOTIDE SEQUENCE [LARGE SCALE GENOMIC DNA]</scope>
    <source>
        <strain evidence="4">cv. Shandingzi</strain>
        <tissue evidence="3">Leaves</tissue>
    </source>
</reference>
<dbReference type="Gene3D" id="3.30.70.330">
    <property type="match status" value="1"/>
</dbReference>
<evidence type="ECO:0000259" key="2">
    <source>
        <dbReference type="Pfam" id="PF26250"/>
    </source>
</evidence>
<dbReference type="SUPFAM" id="SSF54928">
    <property type="entry name" value="RNA-binding domain, RBD"/>
    <property type="match status" value="1"/>
</dbReference>
<evidence type="ECO:0000256" key="1">
    <source>
        <dbReference type="SAM" id="MobiDB-lite"/>
    </source>
</evidence>
<dbReference type="InterPro" id="IPR035979">
    <property type="entry name" value="RBD_domain_sf"/>
</dbReference>
<evidence type="ECO:0000313" key="3">
    <source>
        <dbReference type="EMBL" id="TQD76879.1"/>
    </source>
</evidence>
<dbReference type="InterPro" id="IPR058763">
    <property type="entry name" value="RRM_RDR1/2-like"/>
</dbReference>
<dbReference type="AlphaFoldDB" id="A0A540KRV5"/>
<evidence type="ECO:0000313" key="4">
    <source>
        <dbReference type="Proteomes" id="UP000315295"/>
    </source>
</evidence>
<dbReference type="Proteomes" id="UP000315295">
    <property type="component" value="Unassembled WGS sequence"/>
</dbReference>
<name>A0A540KRV5_MALBA</name>
<dbReference type="Pfam" id="PF26250">
    <property type="entry name" value="RRM_RdRP1_2"/>
    <property type="match status" value="1"/>
</dbReference>
<dbReference type="GO" id="GO:0003676">
    <property type="term" value="F:nucleic acid binding"/>
    <property type="evidence" value="ECO:0007669"/>
    <property type="project" value="InterPro"/>
</dbReference>
<feature type="compositionally biased region" description="Low complexity" evidence="1">
    <location>
        <begin position="76"/>
        <end position="91"/>
    </location>
</feature>
<protein>
    <recommendedName>
        <fullName evidence="2">RDR1/2-like RRM domain-containing protein</fullName>
    </recommendedName>
</protein>